<dbReference type="EMBL" id="VSRR010002629">
    <property type="protein sequence ID" value="MPC32449.1"/>
    <property type="molecule type" value="Genomic_DNA"/>
</dbReference>
<sequence length="80" mass="9100">METLQRQQLSSLKGLQHQSYKVTYYHRGTMEPCMLGVRGVSKRTGWNPVHGRSELGFLTRGNGFLAGGLSDRRYPTKYPL</sequence>
<reference evidence="1 2" key="1">
    <citation type="submission" date="2019-05" db="EMBL/GenBank/DDBJ databases">
        <title>Another draft genome of Portunus trituberculatus and its Hox gene families provides insights of decapod evolution.</title>
        <authorList>
            <person name="Jeong J.-H."/>
            <person name="Song I."/>
            <person name="Kim S."/>
            <person name="Choi T."/>
            <person name="Kim D."/>
            <person name="Ryu S."/>
            <person name="Kim W."/>
        </authorList>
    </citation>
    <scope>NUCLEOTIDE SEQUENCE [LARGE SCALE GENOMIC DNA]</scope>
    <source>
        <tissue evidence="1">Muscle</tissue>
    </source>
</reference>
<accession>A0A5B7EGT0</accession>
<keyword evidence="2" id="KW-1185">Reference proteome</keyword>
<dbReference type="AlphaFoldDB" id="A0A5B7EGT0"/>
<comment type="caution">
    <text evidence="1">The sequence shown here is derived from an EMBL/GenBank/DDBJ whole genome shotgun (WGS) entry which is preliminary data.</text>
</comment>
<evidence type="ECO:0000313" key="1">
    <source>
        <dbReference type="EMBL" id="MPC32449.1"/>
    </source>
</evidence>
<organism evidence="1 2">
    <name type="scientific">Portunus trituberculatus</name>
    <name type="common">Swimming crab</name>
    <name type="synonym">Neptunus trituberculatus</name>
    <dbReference type="NCBI Taxonomy" id="210409"/>
    <lineage>
        <taxon>Eukaryota</taxon>
        <taxon>Metazoa</taxon>
        <taxon>Ecdysozoa</taxon>
        <taxon>Arthropoda</taxon>
        <taxon>Crustacea</taxon>
        <taxon>Multicrustacea</taxon>
        <taxon>Malacostraca</taxon>
        <taxon>Eumalacostraca</taxon>
        <taxon>Eucarida</taxon>
        <taxon>Decapoda</taxon>
        <taxon>Pleocyemata</taxon>
        <taxon>Brachyura</taxon>
        <taxon>Eubrachyura</taxon>
        <taxon>Portunoidea</taxon>
        <taxon>Portunidae</taxon>
        <taxon>Portuninae</taxon>
        <taxon>Portunus</taxon>
    </lineage>
</organism>
<name>A0A5B7EGT0_PORTR</name>
<proteinExistence type="predicted"/>
<evidence type="ECO:0000313" key="2">
    <source>
        <dbReference type="Proteomes" id="UP000324222"/>
    </source>
</evidence>
<gene>
    <name evidence="1" type="ORF">E2C01_025760</name>
</gene>
<dbReference type="Proteomes" id="UP000324222">
    <property type="component" value="Unassembled WGS sequence"/>
</dbReference>
<protein>
    <submittedName>
        <fullName evidence="1">Uncharacterized protein</fullName>
    </submittedName>
</protein>